<feature type="transmembrane region" description="Helical" evidence="1">
    <location>
        <begin position="297"/>
        <end position="317"/>
    </location>
</feature>
<evidence type="ECO:0000313" key="3">
    <source>
        <dbReference type="Proteomes" id="UP001370590"/>
    </source>
</evidence>
<dbReference type="Proteomes" id="UP001370590">
    <property type="component" value="Unassembled WGS sequence"/>
</dbReference>
<gene>
    <name evidence="2" type="ORF">R4146_01060</name>
</gene>
<feature type="transmembrane region" description="Helical" evidence="1">
    <location>
        <begin position="337"/>
        <end position="356"/>
    </location>
</feature>
<proteinExistence type="predicted"/>
<name>A0ABU8SK02_9LACO</name>
<keyword evidence="1" id="KW-0812">Transmembrane</keyword>
<feature type="transmembrane region" description="Helical" evidence="1">
    <location>
        <begin position="365"/>
        <end position="382"/>
    </location>
</feature>
<evidence type="ECO:0000313" key="2">
    <source>
        <dbReference type="EMBL" id="MEJ6399778.1"/>
    </source>
</evidence>
<accession>A0ABU8SK02</accession>
<feature type="transmembrane region" description="Helical" evidence="1">
    <location>
        <begin position="125"/>
        <end position="145"/>
    </location>
</feature>
<sequence length="571" mass="65593">MINAKWKRWWPYLLITIVALVEILPQIMTKSFIVGIDSIFHMNRFYDTAMQIKTGHYNYFQSFFGYQQTGRVINALYGPLFAYFNGILLLIVGTWFKFQLLTSWLYLSIAGWLMYKLAIDNRVKQWPAVVVSAIYLLSSPMLSWVSGTQFTGLGAMFTPLIMLAGTKMMRNDKIAVLPLALSMTLVIQMHLLTSLICALALVPFFVIAFIYSQNRKRLVLHLCEAIGLTLLLTANVWGGMLELFSSNTLLPVAPQLDMSTNAFNIINTNSYVLLPMYSILYLLVIIYMIVKWRKLDLYIKVIFGNSILFMWLSSYYFPWNWIAKFIPGVAYYIQMPARFYVVSFALMFLTVGMIISNESDHKLKVAHWTITSLVLLSVFAYAEGTVILGTQSYHAQRVIDNNTNLKVHTKSVTKLRDSLQSHNLKLALKYMTKSTPDYLPIKAKLAPDKYFPFHPYHAYTVTAVKKNHYHVHKKVTKHGLKVTWTNPTRHVKSIRIPVFKYGHTTVSRNGHAFKAYRTSKIGALIVKSHPGKNTLTIGYHISRWFKALVAVEVVTYLTVIGYVIYRKLKRD</sequence>
<keyword evidence="3" id="KW-1185">Reference proteome</keyword>
<feature type="transmembrane region" description="Helical" evidence="1">
    <location>
        <begin position="103"/>
        <end position="119"/>
    </location>
</feature>
<organism evidence="2 3">
    <name type="scientific">Nicoliella lavandulae</name>
    <dbReference type="NCBI Taxonomy" id="3082954"/>
    <lineage>
        <taxon>Bacteria</taxon>
        <taxon>Bacillati</taxon>
        <taxon>Bacillota</taxon>
        <taxon>Bacilli</taxon>
        <taxon>Lactobacillales</taxon>
        <taxon>Lactobacillaceae</taxon>
        <taxon>Nicoliella</taxon>
    </lineage>
</organism>
<keyword evidence="1" id="KW-1133">Transmembrane helix</keyword>
<feature type="transmembrane region" description="Helical" evidence="1">
    <location>
        <begin position="271"/>
        <end position="290"/>
    </location>
</feature>
<evidence type="ECO:0008006" key="4">
    <source>
        <dbReference type="Google" id="ProtNLM"/>
    </source>
</evidence>
<feature type="transmembrane region" description="Helical" evidence="1">
    <location>
        <begin position="218"/>
        <end position="237"/>
    </location>
</feature>
<evidence type="ECO:0000256" key="1">
    <source>
        <dbReference type="SAM" id="Phobius"/>
    </source>
</evidence>
<keyword evidence="1" id="KW-0472">Membrane</keyword>
<feature type="transmembrane region" description="Helical" evidence="1">
    <location>
        <begin position="189"/>
        <end position="211"/>
    </location>
</feature>
<dbReference type="EMBL" id="JAWMWH010000001">
    <property type="protein sequence ID" value="MEJ6399778.1"/>
    <property type="molecule type" value="Genomic_DNA"/>
</dbReference>
<feature type="transmembrane region" description="Helical" evidence="1">
    <location>
        <begin position="76"/>
        <end position="96"/>
    </location>
</feature>
<dbReference type="RefSeq" id="WP_339959618.1">
    <property type="nucleotide sequence ID" value="NZ_JAWMWH010000001.1"/>
</dbReference>
<protein>
    <recommendedName>
        <fullName evidence="4">Membrane protein YfhO</fullName>
    </recommendedName>
</protein>
<reference evidence="2 3" key="1">
    <citation type="submission" date="2023-10" db="EMBL/GenBank/DDBJ databases">
        <title>Nicoliella lavandulae sp. nov. isolated from Lavandula angustifolia flowers.</title>
        <authorList>
            <person name="Alcantara C."/>
            <person name="Zuniga M."/>
            <person name="Landete J.M."/>
            <person name="Monedero V."/>
        </authorList>
    </citation>
    <scope>NUCLEOTIDE SEQUENCE [LARGE SCALE GENOMIC DNA]</scope>
    <source>
        <strain evidence="2 3">Es01</strain>
    </source>
</reference>
<comment type="caution">
    <text evidence="2">The sequence shown here is derived from an EMBL/GenBank/DDBJ whole genome shotgun (WGS) entry which is preliminary data.</text>
</comment>
<feature type="transmembrane region" description="Helical" evidence="1">
    <location>
        <begin position="544"/>
        <end position="565"/>
    </location>
</feature>